<gene>
    <name evidence="5" type="primary">hsdS</name>
    <name evidence="5" type="ORF">ADFLV_1075</name>
</gene>
<evidence type="ECO:0000256" key="3">
    <source>
        <dbReference type="ARBA" id="ARBA00023125"/>
    </source>
</evidence>
<comment type="similarity">
    <text evidence="1">Belongs to the type-I restriction system S methylase family.</text>
</comment>
<keyword evidence="6" id="KW-1185">Reference proteome</keyword>
<dbReference type="SUPFAM" id="SSF116734">
    <property type="entry name" value="DNA methylase specificity domain"/>
    <property type="match status" value="2"/>
</dbReference>
<dbReference type="KEGG" id="adz:ADFLV_1075"/>
<dbReference type="GO" id="GO:0003677">
    <property type="term" value="F:DNA binding"/>
    <property type="evidence" value="ECO:0007669"/>
    <property type="project" value="UniProtKB-KW"/>
</dbReference>
<organism evidence="5 6">
    <name type="scientific">Arcobacter defluvii</name>
    <dbReference type="NCBI Taxonomy" id="873191"/>
    <lineage>
        <taxon>Bacteria</taxon>
        <taxon>Pseudomonadati</taxon>
        <taxon>Campylobacterota</taxon>
        <taxon>Epsilonproteobacteria</taxon>
        <taxon>Campylobacterales</taxon>
        <taxon>Arcobacteraceae</taxon>
        <taxon>Arcobacter</taxon>
    </lineage>
</organism>
<name>A0AAE7BG32_9BACT</name>
<dbReference type="Gene3D" id="3.90.220.20">
    <property type="entry name" value="DNA methylase specificity domains"/>
    <property type="match status" value="2"/>
</dbReference>
<feature type="domain" description="Type I restriction modification DNA specificity" evidence="4">
    <location>
        <begin position="1"/>
        <end position="189"/>
    </location>
</feature>
<evidence type="ECO:0000313" key="6">
    <source>
        <dbReference type="Proteomes" id="UP000503313"/>
    </source>
</evidence>
<dbReference type="REBASE" id="386319">
    <property type="entry name" value="S.Ade25694ORF1074P"/>
</dbReference>
<dbReference type="RefSeq" id="WP_129011149.1">
    <property type="nucleotide sequence ID" value="NZ_CP053835.1"/>
</dbReference>
<evidence type="ECO:0000256" key="2">
    <source>
        <dbReference type="ARBA" id="ARBA00022747"/>
    </source>
</evidence>
<dbReference type="InterPro" id="IPR052021">
    <property type="entry name" value="Type-I_RS_S_subunit"/>
</dbReference>
<dbReference type="Gene3D" id="1.10.287.1120">
    <property type="entry name" value="Bipartite methylase S protein"/>
    <property type="match status" value="1"/>
</dbReference>
<feature type="domain" description="Type I restriction modification DNA specificity" evidence="4">
    <location>
        <begin position="206"/>
        <end position="385"/>
    </location>
</feature>
<proteinExistence type="inferred from homology"/>
<dbReference type="EMBL" id="CP053835">
    <property type="protein sequence ID" value="QKF77109.1"/>
    <property type="molecule type" value="Genomic_DNA"/>
</dbReference>
<keyword evidence="3" id="KW-0238">DNA-binding</keyword>
<reference evidence="5 6" key="1">
    <citation type="submission" date="2020-05" db="EMBL/GenBank/DDBJ databases">
        <title>Complete genome sequencing of Campylobacter and Arcobacter type strains.</title>
        <authorList>
            <person name="Miller W.G."/>
            <person name="Yee E."/>
        </authorList>
    </citation>
    <scope>NUCLEOTIDE SEQUENCE [LARGE SCALE GENOMIC DNA]</scope>
    <source>
        <strain evidence="5 6">LMG 25694</strain>
    </source>
</reference>
<sequence>MSSWRECKLGECIEVINGYAFKSQNFLEEQIENSLPVIKIKNVANGDVNLKAVQFHLFDKSLEKYLIQKNDVLIALTGNHPQAITQVVGEASKYKLNELAFLNQRVAKIKARDNMSNDFLYYFLKDDASHDYLASQSSGSANQANISKSDIENMPISLPPLEEQKAIAEVLSSLDDKIDLLHHQNHTLESLAQTLFRQWFIEEAKEEWEEKPLGKITNITIGRTPPRKEEEWFSTDPQDVKWISIKDLGNDGAFIFKTSEYLTQEAVERFNVPVIPKDTVVLSFKMTVGRVAVTTEAMLSNEAIAHFKFNDKTPISKEYLYLFLKTFPYESLGSTSSIVTAINSAMIKEMMILIPDEKTIKDFSSIAEPQFEKIRQNQKQIQTLENLRDTLLPKFLSGEVRVKFDN</sequence>
<dbReference type="CDD" id="cd17278">
    <property type="entry name" value="RMtype1_S_LdeBORF1052P-TRD2-CR2"/>
    <property type="match status" value="1"/>
</dbReference>
<dbReference type="PANTHER" id="PTHR30408">
    <property type="entry name" value="TYPE-1 RESTRICTION ENZYME ECOKI SPECIFICITY PROTEIN"/>
    <property type="match status" value="1"/>
</dbReference>
<evidence type="ECO:0000259" key="4">
    <source>
        <dbReference type="Pfam" id="PF01420"/>
    </source>
</evidence>
<dbReference type="GO" id="GO:0009307">
    <property type="term" value="P:DNA restriction-modification system"/>
    <property type="evidence" value="ECO:0007669"/>
    <property type="project" value="UniProtKB-KW"/>
</dbReference>
<dbReference type="InterPro" id="IPR044946">
    <property type="entry name" value="Restrct_endonuc_typeI_TRD_sf"/>
</dbReference>
<dbReference type="CDD" id="cd17244">
    <property type="entry name" value="RMtype1_S_Apa101655I-TRD2-CR2_like"/>
    <property type="match status" value="1"/>
</dbReference>
<dbReference type="AlphaFoldDB" id="A0AAE7BG32"/>
<dbReference type="InterPro" id="IPR000055">
    <property type="entry name" value="Restrct_endonuc_typeI_TRD"/>
</dbReference>
<dbReference type="Proteomes" id="UP000503313">
    <property type="component" value="Chromosome"/>
</dbReference>
<evidence type="ECO:0000313" key="5">
    <source>
        <dbReference type="EMBL" id="QKF77109.1"/>
    </source>
</evidence>
<protein>
    <submittedName>
        <fullName evidence="5">Type I restriction/modification system, specificity subunit</fullName>
    </submittedName>
</protein>
<evidence type="ECO:0000256" key="1">
    <source>
        <dbReference type="ARBA" id="ARBA00010923"/>
    </source>
</evidence>
<accession>A0AAE7BG32</accession>
<dbReference type="Pfam" id="PF01420">
    <property type="entry name" value="Methylase_S"/>
    <property type="match status" value="2"/>
</dbReference>
<dbReference type="PANTHER" id="PTHR30408:SF12">
    <property type="entry name" value="TYPE I RESTRICTION ENZYME MJAVIII SPECIFICITY SUBUNIT"/>
    <property type="match status" value="1"/>
</dbReference>
<keyword evidence="2" id="KW-0680">Restriction system</keyword>